<feature type="region of interest" description="Disordered" evidence="1">
    <location>
        <begin position="1"/>
        <end position="86"/>
    </location>
</feature>
<comment type="caution">
    <text evidence="2">The sequence shown here is derived from an EMBL/GenBank/DDBJ whole genome shotgun (WGS) entry which is preliminary data.</text>
</comment>
<organism evidence="2 3">
    <name type="scientific">Streptomyces prasinosporus</name>
    <dbReference type="NCBI Taxonomy" id="68256"/>
    <lineage>
        <taxon>Bacteria</taxon>
        <taxon>Bacillati</taxon>
        <taxon>Actinomycetota</taxon>
        <taxon>Actinomycetes</taxon>
        <taxon>Kitasatosporales</taxon>
        <taxon>Streptomycetaceae</taxon>
        <taxon>Streptomyces</taxon>
        <taxon>Streptomyces albogriseolus group</taxon>
    </lineage>
</organism>
<gene>
    <name evidence="2" type="ORF">GCM10019016_033220</name>
</gene>
<dbReference type="EMBL" id="BAAAXF010000022">
    <property type="protein sequence ID" value="GAA3496221.1"/>
    <property type="molecule type" value="Genomic_DNA"/>
</dbReference>
<name>A0ABP6TLS6_9ACTN</name>
<accession>A0ABP6TLS6</accession>
<evidence type="ECO:0000313" key="2">
    <source>
        <dbReference type="EMBL" id="GAA3496221.1"/>
    </source>
</evidence>
<keyword evidence="3" id="KW-1185">Reference proteome</keyword>
<feature type="compositionally biased region" description="Basic and acidic residues" evidence="1">
    <location>
        <begin position="13"/>
        <end position="33"/>
    </location>
</feature>
<reference evidence="3" key="1">
    <citation type="journal article" date="2019" name="Int. J. Syst. Evol. Microbiol.">
        <title>The Global Catalogue of Microorganisms (GCM) 10K type strain sequencing project: providing services to taxonomists for standard genome sequencing and annotation.</title>
        <authorList>
            <consortium name="The Broad Institute Genomics Platform"/>
            <consortium name="The Broad Institute Genome Sequencing Center for Infectious Disease"/>
            <person name="Wu L."/>
            <person name="Ma J."/>
        </authorList>
    </citation>
    <scope>NUCLEOTIDE SEQUENCE [LARGE SCALE GENOMIC DNA]</scope>
    <source>
        <strain evidence="3">JCM 4816</strain>
    </source>
</reference>
<evidence type="ECO:0000256" key="1">
    <source>
        <dbReference type="SAM" id="MobiDB-lite"/>
    </source>
</evidence>
<evidence type="ECO:0000313" key="3">
    <source>
        <dbReference type="Proteomes" id="UP001501455"/>
    </source>
</evidence>
<feature type="compositionally biased region" description="Basic and acidic residues" evidence="1">
    <location>
        <begin position="40"/>
        <end position="51"/>
    </location>
</feature>
<protein>
    <submittedName>
        <fullName evidence="2">Uncharacterized protein</fullName>
    </submittedName>
</protein>
<proteinExistence type="predicted"/>
<sequence length="131" mass="14141">MPATSSVSLSKAAGEDTHLGRDRDHHVQIEDRLTGPPPAPERETVLPERRAPLGAAPDRFLSPAARSVQRVPHRFAQRQPGQHHQPVERVGLPAAVPPDQYLQSPFGEPLRRALDLPLEDLANAVPAGAGV</sequence>
<dbReference type="Proteomes" id="UP001501455">
    <property type="component" value="Unassembled WGS sequence"/>
</dbReference>